<feature type="compositionally biased region" description="Polar residues" evidence="1">
    <location>
        <begin position="127"/>
        <end position="168"/>
    </location>
</feature>
<feature type="region of interest" description="Disordered" evidence="1">
    <location>
        <begin position="636"/>
        <end position="742"/>
    </location>
</feature>
<feature type="compositionally biased region" description="Basic residues" evidence="1">
    <location>
        <begin position="538"/>
        <end position="549"/>
    </location>
</feature>
<evidence type="ECO:0000313" key="3">
    <source>
        <dbReference type="Proteomes" id="UP001498398"/>
    </source>
</evidence>
<keyword evidence="3" id="KW-1185">Reference proteome</keyword>
<protein>
    <submittedName>
        <fullName evidence="2">Uncharacterized protein</fullName>
    </submittedName>
</protein>
<feature type="region of interest" description="Disordered" evidence="1">
    <location>
        <begin position="839"/>
        <end position="917"/>
    </location>
</feature>
<feature type="compositionally biased region" description="Low complexity" evidence="1">
    <location>
        <begin position="1079"/>
        <end position="1090"/>
    </location>
</feature>
<feature type="compositionally biased region" description="Low complexity" evidence="1">
    <location>
        <begin position="269"/>
        <end position="290"/>
    </location>
</feature>
<feature type="region of interest" description="Disordered" evidence="1">
    <location>
        <begin position="263"/>
        <end position="594"/>
    </location>
</feature>
<feature type="compositionally biased region" description="Polar residues" evidence="1">
    <location>
        <begin position="1103"/>
        <end position="1124"/>
    </location>
</feature>
<feature type="compositionally biased region" description="Low complexity" evidence="1">
    <location>
        <begin position="1125"/>
        <end position="1137"/>
    </location>
</feature>
<feature type="region of interest" description="Disordered" evidence="1">
    <location>
        <begin position="1212"/>
        <end position="1327"/>
    </location>
</feature>
<comment type="caution">
    <text evidence="2">The sequence shown here is derived from an EMBL/GenBank/DDBJ whole genome shotgun (WGS) entry which is preliminary data.</text>
</comment>
<feature type="region of interest" description="Disordered" evidence="1">
    <location>
        <begin position="1"/>
        <end position="227"/>
    </location>
</feature>
<gene>
    <name evidence="2" type="ORF">VKT23_012684</name>
</gene>
<name>A0ABR1J4X7_9AGAR</name>
<feature type="compositionally biased region" description="Low complexity" evidence="1">
    <location>
        <begin position="1015"/>
        <end position="1026"/>
    </location>
</feature>
<feature type="region of interest" description="Disordered" evidence="1">
    <location>
        <begin position="756"/>
        <end position="779"/>
    </location>
</feature>
<evidence type="ECO:0000256" key="1">
    <source>
        <dbReference type="SAM" id="MobiDB-lite"/>
    </source>
</evidence>
<dbReference type="Proteomes" id="UP001498398">
    <property type="component" value="Unassembled WGS sequence"/>
</dbReference>
<feature type="compositionally biased region" description="Polar residues" evidence="1">
    <location>
        <begin position="557"/>
        <end position="594"/>
    </location>
</feature>
<evidence type="ECO:0000313" key="2">
    <source>
        <dbReference type="EMBL" id="KAK7451007.1"/>
    </source>
</evidence>
<accession>A0ABR1J4X7</accession>
<feature type="compositionally biased region" description="Polar residues" evidence="1">
    <location>
        <begin position="86"/>
        <end position="102"/>
    </location>
</feature>
<sequence length="1327" mass="140153">MALSVYPHDSSKNLKSKSPPPQLIPDKHRQRGNSAAARPSLRLHIANPTERLPVADSQTRALYNVPAEPNPHFPAELRNRGASFTGKRSPSPQIRINNSNYHTISGNSTPSSTSGGSAASAKGSTAPNRQVPPQQMLSAGTVSTANTDDSSAFSGVPSNISTPATTHSAHPLDGAKNRSRPLPLPPPPSRPPSRGVTTPETRHAAKGSVASAPGGGQPQPLMFDPTTSTWVIKPPVMNSPLRSAPPSKLSANATYPQALNSQHGLAHGQHNQSFVQHHSSSNSISRSSHSQGHHGHSRSRSDQTRETPPLPKPFSTGQNGHSVNQKGKQPIRTAPNSDNEFEAQEPFSNKWKDKQPVHASDGRSEMDSHVDTDIEGEFDPDKLPGGKKWKGKEPIRGEGWHLMFPNASKNSSGLSVHTPPPTTVSSSTPPPPLPATAPVPGTAVPGAAASSSSSLDLPPSLSKTTTATSTSVPSLGPGLGRPHSNSSLSMSSRDSRDEGTTTSRWKGKNKEVVRRSGSVSSLSSYNSISGTGAGITKKTSKKGKGKPKGKNVVNPGPQVSYNNSPAAYSPSNAHSTPTAYGGSTPNFGPVSAANSNPHVQNLNIPLTSPYIPGVNAPHISAAASVLTTPTPVTVVPLPHVNQTPRSGQHLPSPPTSSVPDRAFTPSRQLPAEPIASSGTPPLPLPPSLQVSGGQKHVKPPAVPPKEPRRHVIDSTQARAMANDPFKSYTPENTSPNPANTNPHLLYVYREYRDADSDSISSNAQHDPVDIGYGYGEDGFEDDERVYVDDGYSGPNKDSDEEEIEGGFITAAGTVVDGGVSGTGSNSDLHSTVHGSSVYHGSTVHGSSVAHSVRSGGRGSGSTINSSSNVNVSVAGDVGEFKAPSLNERERDRSPSPMSFARRRKNSLDFDDDDDADNRYVDVDDEELSPGGLPLNGMAGYETQGYGNAGIPVASPVPRRPGISVTAMEEAGISRTGSAPYDWKDQLQDTVPPLPSTTGMGRGIGRGPNMQTRGDTGSSGPSTPSGGLTVDFDPSTVLGPEEEMVFSKNPSPTRYNGHYKSPFMFGEQQREFVRGRWRLRSPSPSLSPLDLGPDEVSHGMLSPGSRSGSGNSAPLSPITFTPSSAGNSLSPLSGPNSPIRRQKTNAQTLGVNLGASARQLRRYASEESLLVDPNPATTAYGVSHSNFNNNYTRAQHLKPVPMQLTPNRYVEPERPAPEVVEAKPKKSTSSSRPTEYDAMGQGWFTPMDSAVRQGRGVRRERERGATTSGNPPVVDGSNGSGGGRKRGTSVPKVTNGGHGQVLTKQHRAPMDRDTSYDVWIENPRSKRV</sequence>
<feature type="compositionally biased region" description="Low complexity" evidence="1">
    <location>
        <begin position="516"/>
        <end position="537"/>
    </location>
</feature>
<feature type="region of interest" description="Disordered" evidence="1">
    <location>
        <begin position="1077"/>
        <end position="1140"/>
    </location>
</feature>
<feature type="compositionally biased region" description="Low complexity" evidence="1">
    <location>
        <begin position="438"/>
        <end position="475"/>
    </location>
</feature>
<feature type="compositionally biased region" description="Low complexity" evidence="1">
    <location>
        <begin position="843"/>
        <end position="877"/>
    </location>
</feature>
<proteinExistence type="predicted"/>
<feature type="compositionally biased region" description="Basic and acidic residues" evidence="1">
    <location>
        <begin position="350"/>
        <end position="372"/>
    </location>
</feature>
<feature type="compositionally biased region" description="Polar residues" evidence="1">
    <location>
        <begin position="729"/>
        <end position="742"/>
    </location>
</feature>
<feature type="compositionally biased region" description="Pro residues" evidence="1">
    <location>
        <begin position="182"/>
        <end position="191"/>
    </location>
</feature>
<feature type="compositionally biased region" description="Basic and acidic residues" evidence="1">
    <location>
        <begin position="1212"/>
        <end position="1223"/>
    </location>
</feature>
<organism evidence="2 3">
    <name type="scientific">Marasmiellus scandens</name>
    <dbReference type="NCBI Taxonomy" id="2682957"/>
    <lineage>
        <taxon>Eukaryota</taxon>
        <taxon>Fungi</taxon>
        <taxon>Dikarya</taxon>
        <taxon>Basidiomycota</taxon>
        <taxon>Agaricomycotina</taxon>
        <taxon>Agaricomycetes</taxon>
        <taxon>Agaricomycetidae</taxon>
        <taxon>Agaricales</taxon>
        <taxon>Marasmiineae</taxon>
        <taxon>Omphalotaceae</taxon>
        <taxon>Marasmiellus</taxon>
    </lineage>
</organism>
<feature type="region of interest" description="Disordered" evidence="1">
    <location>
        <begin position="991"/>
        <end position="1035"/>
    </location>
</feature>
<reference evidence="2 3" key="1">
    <citation type="submission" date="2024-01" db="EMBL/GenBank/DDBJ databases">
        <title>A draft genome for the cacao thread blight pathogen Marasmiellus scandens.</title>
        <authorList>
            <person name="Baruah I.K."/>
            <person name="Leung J."/>
            <person name="Bukari Y."/>
            <person name="Amoako-Attah I."/>
            <person name="Meinhardt L.W."/>
            <person name="Bailey B.A."/>
            <person name="Cohen S.P."/>
        </authorList>
    </citation>
    <scope>NUCLEOTIDE SEQUENCE [LARGE SCALE GENOMIC DNA]</scope>
    <source>
        <strain evidence="2 3">GH-19</strain>
    </source>
</reference>
<feature type="compositionally biased region" description="Polar residues" evidence="1">
    <location>
        <begin position="315"/>
        <end position="327"/>
    </location>
</feature>
<feature type="compositionally biased region" description="Low complexity" evidence="1">
    <location>
        <begin position="103"/>
        <end position="126"/>
    </location>
</feature>
<dbReference type="EMBL" id="JBANRG010000032">
    <property type="protein sequence ID" value="KAK7451007.1"/>
    <property type="molecule type" value="Genomic_DNA"/>
</dbReference>
<feature type="compositionally biased region" description="Pro residues" evidence="1">
    <location>
        <begin position="418"/>
        <end position="437"/>
    </location>
</feature>